<proteinExistence type="predicted"/>
<feature type="transmembrane region" description="Helical" evidence="7">
    <location>
        <begin position="268"/>
        <end position="292"/>
    </location>
</feature>
<dbReference type="NCBIfam" id="TIGR00711">
    <property type="entry name" value="efflux_EmrB"/>
    <property type="match status" value="1"/>
</dbReference>
<evidence type="ECO:0000313" key="9">
    <source>
        <dbReference type="EMBL" id="GAA3571296.1"/>
    </source>
</evidence>
<feature type="transmembrane region" description="Helical" evidence="7">
    <location>
        <begin position="402"/>
        <end position="425"/>
    </location>
</feature>
<dbReference type="SUPFAM" id="SSF103473">
    <property type="entry name" value="MFS general substrate transporter"/>
    <property type="match status" value="1"/>
</dbReference>
<feature type="transmembrane region" description="Helical" evidence="7">
    <location>
        <begin position="55"/>
        <end position="74"/>
    </location>
</feature>
<dbReference type="InterPro" id="IPR011701">
    <property type="entry name" value="MFS"/>
</dbReference>
<dbReference type="PRINTS" id="PR01036">
    <property type="entry name" value="TCRTETB"/>
</dbReference>
<organism evidence="9 10">
    <name type="scientific">Microlunatus spumicola</name>
    <dbReference type="NCBI Taxonomy" id="81499"/>
    <lineage>
        <taxon>Bacteria</taxon>
        <taxon>Bacillati</taxon>
        <taxon>Actinomycetota</taxon>
        <taxon>Actinomycetes</taxon>
        <taxon>Propionibacteriales</taxon>
        <taxon>Propionibacteriaceae</taxon>
        <taxon>Microlunatus</taxon>
    </lineage>
</organism>
<sequence length="677" mass="71462">MTTTVPGPEAPALDPRRVRLIIGVLLLSMLLASLDQTIVSTALPTIVGDLGGLSHLSWVVTAYLLTSTVSTPLWGKLGDLYGRKTFFVAAIAIFLVGSALAGVSDSMGGLIASRAVQGLGGGGLIVSAQSIVGDVVSPRDRGRFQGLFGAVFGVTSILGPLLGGFFVDNLSWRWVFYVNLPLGAVALIATAFVLPGGLKRQRRKIDYLGTGLLATGVTGLILVTTLGGTTYDWTSGQILGLGAVAVVLLVVFAFVERRAEEPVLPPKLFANRVFLTAAAVGFVVGFGMFGAITYLPQYLQIVKGIDPTTSGLALLPMMAGTLLSSIGSGQLITKTGRYKVFPVAGTAVMSVGLFLLSRLTVDTGTLYSSFAMFVLGLGLGGVMQVLVIAVQNAVSYEDLGTATSSATFFRSIGGSFGVAVFGAIFSNRLGVNLESRLADQPLPPGFSAASGASLAQLGQLPPAVREAFVGAYADSLQTVFLAAVPFAVVAFGLTWLLPEVPLRGTTQAVDPGQRYGMPTDRTSLEEVERAIAVLTRRENREDVYRRLAARADVELSPQACWFLYRVQEHADDPDALADVVDQAPVRLGRIVQDLTSRGLLDANVGSDGRLRRAQLTEQGRGVLARLTDARRQGLAELLGGHTVDQHPELADRLRTLAHELLADDDTLLREATPAAAR</sequence>
<dbReference type="Pfam" id="PF07690">
    <property type="entry name" value="MFS_1"/>
    <property type="match status" value="1"/>
</dbReference>
<feature type="transmembrane region" description="Helical" evidence="7">
    <location>
        <begin position="478"/>
        <end position="497"/>
    </location>
</feature>
<dbReference type="PANTHER" id="PTHR23501">
    <property type="entry name" value="MAJOR FACILITATOR SUPERFAMILY"/>
    <property type="match status" value="1"/>
</dbReference>
<reference evidence="10" key="1">
    <citation type="journal article" date="2019" name="Int. J. Syst. Evol. Microbiol.">
        <title>The Global Catalogue of Microorganisms (GCM) 10K type strain sequencing project: providing services to taxonomists for standard genome sequencing and annotation.</title>
        <authorList>
            <consortium name="The Broad Institute Genomics Platform"/>
            <consortium name="The Broad Institute Genome Sequencing Center for Infectious Disease"/>
            <person name="Wu L."/>
            <person name="Ma J."/>
        </authorList>
    </citation>
    <scope>NUCLEOTIDE SEQUENCE [LARGE SCALE GENOMIC DNA]</scope>
    <source>
        <strain evidence="10">JCM 16540</strain>
    </source>
</reference>
<accession>A0ABP6XWU0</accession>
<dbReference type="PROSITE" id="PS50850">
    <property type="entry name" value="MFS"/>
    <property type="match status" value="1"/>
</dbReference>
<comment type="subcellular location">
    <subcellularLocation>
        <location evidence="1">Cell membrane</location>
        <topology evidence="1">Multi-pass membrane protein</topology>
    </subcellularLocation>
</comment>
<comment type="caution">
    <text evidence="9">The sequence shown here is derived from an EMBL/GenBank/DDBJ whole genome shotgun (WGS) entry which is preliminary data.</text>
</comment>
<evidence type="ECO:0000256" key="6">
    <source>
        <dbReference type="ARBA" id="ARBA00023136"/>
    </source>
</evidence>
<feature type="transmembrane region" description="Helical" evidence="7">
    <location>
        <begin position="312"/>
        <end position="333"/>
    </location>
</feature>
<evidence type="ECO:0000313" key="10">
    <source>
        <dbReference type="Proteomes" id="UP001500767"/>
    </source>
</evidence>
<evidence type="ECO:0000256" key="5">
    <source>
        <dbReference type="ARBA" id="ARBA00022989"/>
    </source>
</evidence>
<dbReference type="Gene3D" id="1.20.1250.20">
    <property type="entry name" value="MFS general substrate transporter like domains"/>
    <property type="match status" value="1"/>
</dbReference>
<dbReference type="InterPro" id="IPR020846">
    <property type="entry name" value="MFS_dom"/>
</dbReference>
<feature type="transmembrane region" description="Helical" evidence="7">
    <location>
        <begin position="115"/>
        <end position="135"/>
    </location>
</feature>
<keyword evidence="5 7" id="KW-1133">Transmembrane helix</keyword>
<evidence type="ECO:0000256" key="2">
    <source>
        <dbReference type="ARBA" id="ARBA00022448"/>
    </source>
</evidence>
<feature type="transmembrane region" description="Helical" evidence="7">
    <location>
        <begin position="238"/>
        <end position="256"/>
    </location>
</feature>
<dbReference type="EMBL" id="BAAAYR010000004">
    <property type="protein sequence ID" value="GAA3571296.1"/>
    <property type="molecule type" value="Genomic_DNA"/>
</dbReference>
<evidence type="ECO:0000256" key="3">
    <source>
        <dbReference type="ARBA" id="ARBA00022475"/>
    </source>
</evidence>
<feature type="transmembrane region" description="Helical" evidence="7">
    <location>
        <begin position="174"/>
        <end position="195"/>
    </location>
</feature>
<keyword evidence="4 7" id="KW-0812">Transmembrane</keyword>
<evidence type="ECO:0000256" key="7">
    <source>
        <dbReference type="SAM" id="Phobius"/>
    </source>
</evidence>
<feature type="transmembrane region" description="Helical" evidence="7">
    <location>
        <begin position="340"/>
        <end position="361"/>
    </location>
</feature>
<feature type="transmembrane region" description="Helical" evidence="7">
    <location>
        <begin position="20"/>
        <end position="43"/>
    </location>
</feature>
<dbReference type="Proteomes" id="UP001500767">
    <property type="component" value="Unassembled WGS sequence"/>
</dbReference>
<feature type="transmembrane region" description="Helical" evidence="7">
    <location>
        <begin position="367"/>
        <end position="390"/>
    </location>
</feature>
<dbReference type="Gene3D" id="1.20.1720.10">
    <property type="entry name" value="Multidrug resistance protein D"/>
    <property type="match status" value="1"/>
</dbReference>
<dbReference type="Gene3D" id="1.10.10.10">
    <property type="entry name" value="Winged helix-like DNA-binding domain superfamily/Winged helix DNA-binding domain"/>
    <property type="match status" value="1"/>
</dbReference>
<evidence type="ECO:0000256" key="4">
    <source>
        <dbReference type="ARBA" id="ARBA00022692"/>
    </source>
</evidence>
<dbReference type="SUPFAM" id="SSF46785">
    <property type="entry name" value="Winged helix' DNA-binding domain"/>
    <property type="match status" value="1"/>
</dbReference>
<dbReference type="InterPro" id="IPR036388">
    <property type="entry name" value="WH-like_DNA-bd_sf"/>
</dbReference>
<keyword evidence="3" id="KW-1003">Cell membrane</keyword>
<dbReference type="InterPro" id="IPR004638">
    <property type="entry name" value="EmrB-like"/>
</dbReference>
<dbReference type="CDD" id="cd17502">
    <property type="entry name" value="MFS_Azr1_MDR_like"/>
    <property type="match status" value="1"/>
</dbReference>
<keyword evidence="10" id="KW-1185">Reference proteome</keyword>
<evidence type="ECO:0000259" key="8">
    <source>
        <dbReference type="PROSITE" id="PS50850"/>
    </source>
</evidence>
<feature type="transmembrane region" description="Helical" evidence="7">
    <location>
        <begin position="86"/>
        <end position="103"/>
    </location>
</feature>
<feature type="transmembrane region" description="Helical" evidence="7">
    <location>
        <begin position="147"/>
        <end position="168"/>
    </location>
</feature>
<keyword evidence="2" id="KW-0813">Transport</keyword>
<name>A0ABP6XWU0_9ACTN</name>
<dbReference type="RefSeq" id="WP_204913406.1">
    <property type="nucleotide sequence ID" value="NZ_BAAAYR010000004.1"/>
</dbReference>
<feature type="transmembrane region" description="Helical" evidence="7">
    <location>
        <begin position="207"/>
        <end position="226"/>
    </location>
</feature>
<keyword evidence="6 7" id="KW-0472">Membrane</keyword>
<dbReference type="InterPro" id="IPR036390">
    <property type="entry name" value="WH_DNA-bd_sf"/>
</dbReference>
<gene>
    <name evidence="9" type="ORF">GCM10022197_29730</name>
</gene>
<protein>
    <submittedName>
        <fullName evidence="9">MFS transporter</fullName>
    </submittedName>
</protein>
<evidence type="ECO:0000256" key="1">
    <source>
        <dbReference type="ARBA" id="ARBA00004651"/>
    </source>
</evidence>
<dbReference type="InterPro" id="IPR036259">
    <property type="entry name" value="MFS_trans_sf"/>
</dbReference>
<feature type="domain" description="Major facilitator superfamily (MFS) profile" evidence="8">
    <location>
        <begin position="21"/>
        <end position="502"/>
    </location>
</feature>
<dbReference type="PANTHER" id="PTHR23501:SF197">
    <property type="entry name" value="COMD"/>
    <property type="match status" value="1"/>
</dbReference>